<dbReference type="EMBL" id="JBIHMM010000002">
    <property type="protein sequence ID" value="MFH0254305.1"/>
    <property type="molecule type" value="Genomic_DNA"/>
</dbReference>
<evidence type="ECO:0000313" key="2">
    <source>
        <dbReference type="Proteomes" id="UP001607157"/>
    </source>
</evidence>
<dbReference type="RefSeq" id="WP_377170152.1">
    <property type="nucleotide sequence ID" value="NZ_JBHTJC010000002.1"/>
</dbReference>
<organism evidence="1 2">
    <name type="scientific">Roseovarius aquimarinus</name>
    <dbReference type="NCBI Taxonomy" id="1229156"/>
    <lineage>
        <taxon>Bacteria</taxon>
        <taxon>Pseudomonadati</taxon>
        <taxon>Pseudomonadota</taxon>
        <taxon>Alphaproteobacteria</taxon>
        <taxon>Rhodobacterales</taxon>
        <taxon>Roseobacteraceae</taxon>
        <taxon>Roseovarius</taxon>
    </lineage>
</organism>
<reference evidence="1 2" key="1">
    <citation type="submission" date="2024-10" db="EMBL/GenBank/DDBJ databases">
        <authorList>
            <person name="Yang X.-N."/>
        </authorList>
    </citation>
    <scope>NUCLEOTIDE SEQUENCE [LARGE SCALE GENOMIC DNA]</scope>
    <source>
        <strain evidence="1 2">CAU 1059</strain>
    </source>
</reference>
<keyword evidence="2" id="KW-1185">Reference proteome</keyword>
<sequence>MMFAVIGLAVAFVLIVIFSDAGTKNCRWREDHTRDADGQRYYHCMNCGAETWTGTGKPPKICLAAAPGK</sequence>
<name>A0ABW7IA18_9RHOB</name>
<evidence type="ECO:0000313" key="1">
    <source>
        <dbReference type="EMBL" id="MFH0254305.1"/>
    </source>
</evidence>
<accession>A0ABW7IA18</accession>
<dbReference type="Proteomes" id="UP001607157">
    <property type="component" value="Unassembled WGS sequence"/>
</dbReference>
<proteinExistence type="predicted"/>
<protein>
    <submittedName>
        <fullName evidence="1">Uncharacterized protein</fullName>
    </submittedName>
</protein>
<comment type="caution">
    <text evidence="1">The sequence shown here is derived from an EMBL/GenBank/DDBJ whole genome shotgun (WGS) entry which is preliminary data.</text>
</comment>
<gene>
    <name evidence="1" type="ORF">ACGRVM_10400</name>
</gene>